<dbReference type="Pfam" id="PF00571">
    <property type="entry name" value="CBS"/>
    <property type="match status" value="2"/>
</dbReference>
<dbReference type="InterPro" id="IPR018821">
    <property type="entry name" value="DUF294_put_nucleoTrafse_sb-bd"/>
</dbReference>
<dbReference type="InterPro" id="IPR014710">
    <property type="entry name" value="RmlC-like_jellyroll"/>
</dbReference>
<dbReference type="InterPro" id="IPR000644">
    <property type="entry name" value="CBS_dom"/>
</dbReference>
<evidence type="ECO:0000259" key="3">
    <source>
        <dbReference type="PROSITE" id="PS51371"/>
    </source>
</evidence>
<dbReference type="InterPro" id="IPR005105">
    <property type="entry name" value="GlnD_Uridyltrans_N"/>
</dbReference>
<protein>
    <submittedName>
        <fullName evidence="4">Nucleotidyltransferase</fullName>
    </submittedName>
</protein>
<dbReference type="SUPFAM" id="SSF51206">
    <property type="entry name" value="cAMP-binding domain-like"/>
    <property type="match status" value="1"/>
</dbReference>
<dbReference type="OrthoDB" id="9808528at2"/>
<proteinExistence type="predicted"/>
<dbReference type="InterPro" id="IPR046342">
    <property type="entry name" value="CBS_dom_sf"/>
</dbReference>
<dbReference type="AlphaFoldDB" id="A0A229FWF5"/>
<evidence type="ECO:0000256" key="1">
    <source>
        <dbReference type="ARBA" id="ARBA00023122"/>
    </source>
</evidence>
<dbReference type="PANTHER" id="PTHR43080">
    <property type="entry name" value="CBS DOMAIN-CONTAINING PROTEIN CBSX3, MITOCHONDRIAL"/>
    <property type="match status" value="1"/>
</dbReference>
<dbReference type="CDD" id="cd05401">
    <property type="entry name" value="NT_GlnE_GlnD_like"/>
    <property type="match status" value="1"/>
</dbReference>
<dbReference type="CDD" id="cd00038">
    <property type="entry name" value="CAP_ED"/>
    <property type="match status" value="1"/>
</dbReference>
<dbReference type="PROSITE" id="PS51371">
    <property type="entry name" value="CBS"/>
    <property type="match status" value="2"/>
</dbReference>
<name>A0A229FWF5_9BURK</name>
<accession>A0A229FWF5</accession>
<dbReference type="Pfam" id="PF03445">
    <property type="entry name" value="DUF294"/>
    <property type="match status" value="1"/>
</dbReference>
<dbReference type="RefSeq" id="WP_089515372.1">
    <property type="nucleotide sequence ID" value="NZ_NJGG01000001.1"/>
</dbReference>
<dbReference type="InterPro" id="IPR018490">
    <property type="entry name" value="cNMP-bd_dom_sf"/>
</dbReference>
<comment type="caution">
    <text evidence="4">The sequence shown here is derived from an EMBL/GenBank/DDBJ whole genome shotgun (WGS) entry which is preliminary data.</text>
</comment>
<dbReference type="Proteomes" id="UP000215188">
    <property type="component" value="Unassembled WGS sequence"/>
</dbReference>
<dbReference type="PANTHER" id="PTHR43080:SF2">
    <property type="entry name" value="CBS DOMAIN-CONTAINING PROTEIN"/>
    <property type="match status" value="1"/>
</dbReference>
<dbReference type="Gene3D" id="2.60.120.10">
    <property type="entry name" value="Jelly Rolls"/>
    <property type="match status" value="1"/>
</dbReference>
<organism evidence="4 5">
    <name type="scientific">Polynucleobacter cosmopolitanus</name>
    <dbReference type="NCBI Taxonomy" id="351345"/>
    <lineage>
        <taxon>Bacteria</taxon>
        <taxon>Pseudomonadati</taxon>
        <taxon>Pseudomonadota</taxon>
        <taxon>Betaproteobacteria</taxon>
        <taxon>Burkholderiales</taxon>
        <taxon>Burkholderiaceae</taxon>
        <taxon>Polynucleobacter</taxon>
    </lineage>
</organism>
<gene>
    <name evidence="4" type="ORF">AOC33_04570</name>
</gene>
<keyword evidence="1 2" id="KW-0129">CBS domain</keyword>
<dbReference type="SMART" id="SM00116">
    <property type="entry name" value="CBS"/>
    <property type="match status" value="2"/>
</dbReference>
<dbReference type="SUPFAM" id="SSF54631">
    <property type="entry name" value="CBS-domain pair"/>
    <property type="match status" value="1"/>
</dbReference>
<evidence type="ECO:0000313" key="4">
    <source>
        <dbReference type="EMBL" id="OXL16346.1"/>
    </source>
</evidence>
<keyword evidence="5" id="KW-1185">Reference proteome</keyword>
<evidence type="ECO:0000313" key="5">
    <source>
        <dbReference type="Proteomes" id="UP000215188"/>
    </source>
</evidence>
<feature type="domain" description="CBS" evidence="3">
    <location>
        <begin position="178"/>
        <end position="237"/>
    </location>
</feature>
<evidence type="ECO:0000256" key="2">
    <source>
        <dbReference type="PROSITE-ProRule" id="PRU00703"/>
    </source>
</evidence>
<sequence length="634" mass="70738">MTIEVPKEVTPSRSLVMNLRQQLMQVIPFSEMKPEHVDFFIKSAKEHYFAPEEVILEPAHGEVKQLFFIRQGSVISRRGMANEAGGAHEIEAGELFPVSAAVAGRSVTATYAASGDCFCLRISVETMKELANLSSPFADYLSLRILKFLEQSRQVLQRTYASQIFSEQSLETPLGQLPRKKPLFVSPETSIKDALTQMHERRVGSILVSNQQDGLLGILTRYDILGRVTIPQMSLDTPIKDVMTMGVKALTITHTAQDAALMMSKFGIRHVPVVDGKEIVNIISERDLFATQRLSLKNISTSIRSASDLSDMIVCAKDIRKFAKNLIGQGVQARQLTTLISYLNDVVCERLVELNAKKHGLDLKEFAWIALGSEGRSEQTIATDQDNALVFSGQASDAVRDKYLKFALDVNQALDACGYPLCKGNVMASNPKICLSETEWLERFSQWIEHGTPEDLLNASIYFDFRLVAGNPDLLVAMKNTVMQKAKAIPRFIKLLAENSLNMRVPISWHGGIDTIKLEDKECIDLKLHGTAILVDAARIYSLAHGIGDTNTRDRLIAVGLALDIPEREYLAWVSAFEFLQMLRLSVQIDSHAIGGNFNALELSSLNNIDRRILKESLRATRDLQQRIELDYGR</sequence>
<reference evidence="4 5" key="1">
    <citation type="submission" date="2017-06" db="EMBL/GenBank/DDBJ databases">
        <title>Reclassification of a Polynucleobacter cosmopolitanus strain isolated from tropical Lake Victoria as Polynucleobacter victoriensis comb. nov.</title>
        <authorList>
            <person name="Hahn M.W."/>
        </authorList>
    </citation>
    <scope>NUCLEOTIDE SEQUENCE [LARGE SCALE GENOMIC DNA]</scope>
    <source>
        <strain evidence="4 5">MWH-MoIso2</strain>
    </source>
</reference>
<dbReference type="InterPro" id="IPR051257">
    <property type="entry name" value="Diverse_CBS-Domain"/>
</dbReference>
<dbReference type="EMBL" id="NJGG01000001">
    <property type="protein sequence ID" value="OXL16346.1"/>
    <property type="molecule type" value="Genomic_DNA"/>
</dbReference>
<dbReference type="InterPro" id="IPR000595">
    <property type="entry name" value="cNMP-bd_dom"/>
</dbReference>
<feature type="domain" description="CBS" evidence="3">
    <location>
        <begin position="243"/>
        <end position="301"/>
    </location>
</feature>
<keyword evidence="4" id="KW-0808">Transferase</keyword>
<dbReference type="Gene3D" id="3.10.580.10">
    <property type="entry name" value="CBS-domain"/>
    <property type="match status" value="1"/>
</dbReference>
<dbReference type="Pfam" id="PF10335">
    <property type="entry name" value="DUF294_C"/>
    <property type="match status" value="1"/>
</dbReference>
<dbReference type="GO" id="GO:0008773">
    <property type="term" value="F:[protein-PII] uridylyltransferase activity"/>
    <property type="evidence" value="ECO:0007669"/>
    <property type="project" value="InterPro"/>
</dbReference>